<dbReference type="Pfam" id="PF23778">
    <property type="entry name" value="Phage_holin_2"/>
    <property type="match status" value="1"/>
</dbReference>
<evidence type="ECO:0000313" key="3">
    <source>
        <dbReference type="Proteomes" id="UP000475532"/>
    </source>
</evidence>
<dbReference type="Proteomes" id="UP000475532">
    <property type="component" value="Unassembled WGS sequence"/>
</dbReference>
<feature type="transmembrane region" description="Helical" evidence="1">
    <location>
        <begin position="6"/>
        <end position="27"/>
    </location>
</feature>
<feature type="transmembrane region" description="Helical" evidence="1">
    <location>
        <begin position="77"/>
        <end position="94"/>
    </location>
</feature>
<sequence length="111" mass="12482">MIDALHLAGTVALWLGLVSAAMFCGLYHLSAPWWRSAEGWHLMSFTGGLALILGWLAYRSIFAAPPPTTGDEVGRTIVYSLVAVLMIWRLGLLWRRQIQPAFRRTVRSRSR</sequence>
<dbReference type="EMBL" id="JAAGLI010000213">
    <property type="protein sequence ID" value="NEA22598.1"/>
    <property type="molecule type" value="Genomic_DNA"/>
</dbReference>
<dbReference type="AlphaFoldDB" id="A0A6L9QC10"/>
<keyword evidence="1" id="KW-0812">Transmembrane</keyword>
<reference evidence="2 3" key="1">
    <citation type="submission" date="2020-01" db="EMBL/GenBank/DDBJ databases">
        <title>Insect and environment-associated Actinomycetes.</title>
        <authorList>
            <person name="Currrie C."/>
            <person name="Chevrette M."/>
            <person name="Carlson C."/>
            <person name="Stubbendieck R."/>
            <person name="Wendt-Pienkowski E."/>
        </authorList>
    </citation>
    <scope>NUCLEOTIDE SEQUENCE [LARGE SCALE GENOMIC DNA]</scope>
    <source>
        <strain evidence="2 3">SID10258</strain>
    </source>
</reference>
<name>A0A6L9QC10_9ACTN</name>
<keyword evidence="1" id="KW-0472">Membrane</keyword>
<dbReference type="InterPro" id="IPR056964">
    <property type="entry name" value="Phage_holin"/>
</dbReference>
<proteinExistence type="predicted"/>
<evidence type="ECO:0000256" key="1">
    <source>
        <dbReference type="SAM" id="Phobius"/>
    </source>
</evidence>
<dbReference type="RefSeq" id="WP_163054348.1">
    <property type="nucleotide sequence ID" value="NZ_JAAGLI010000213.1"/>
</dbReference>
<organism evidence="2 3">
    <name type="scientific">Actinomadura bangladeshensis</name>
    <dbReference type="NCBI Taxonomy" id="453573"/>
    <lineage>
        <taxon>Bacteria</taxon>
        <taxon>Bacillati</taxon>
        <taxon>Actinomycetota</taxon>
        <taxon>Actinomycetes</taxon>
        <taxon>Streptosporangiales</taxon>
        <taxon>Thermomonosporaceae</taxon>
        <taxon>Actinomadura</taxon>
    </lineage>
</organism>
<protein>
    <submittedName>
        <fullName evidence="2">Uncharacterized protein</fullName>
    </submittedName>
</protein>
<evidence type="ECO:0000313" key="2">
    <source>
        <dbReference type="EMBL" id="NEA22598.1"/>
    </source>
</evidence>
<keyword evidence="1" id="KW-1133">Transmembrane helix</keyword>
<gene>
    <name evidence="2" type="ORF">G3I70_08850</name>
</gene>
<accession>A0A6L9QC10</accession>
<comment type="caution">
    <text evidence="2">The sequence shown here is derived from an EMBL/GenBank/DDBJ whole genome shotgun (WGS) entry which is preliminary data.</text>
</comment>
<feature type="transmembrane region" description="Helical" evidence="1">
    <location>
        <begin position="39"/>
        <end position="57"/>
    </location>
</feature>